<accession>A0A915DIB1</accession>
<feature type="region of interest" description="Disordered" evidence="4">
    <location>
        <begin position="320"/>
        <end position="360"/>
    </location>
</feature>
<dbReference type="SMART" id="SM00454">
    <property type="entry name" value="SAM"/>
    <property type="match status" value="2"/>
</dbReference>
<reference evidence="7" key="1">
    <citation type="submission" date="2022-11" db="UniProtKB">
        <authorList>
            <consortium name="WormBaseParasite"/>
        </authorList>
    </citation>
    <scope>IDENTIFICATION</scope>
</reference>
<evidence type="ECO:0000313" key="7">
    <source>
        <dbReference type="WBParaSite" id="jg19776"/>
    </source>
</evidence>
<organism evidence="6 7">
    <name type="scientific">Ditylenchus dipsaci</name>
    <dbReference type="NCBI Taxonomy" id="166011"/>
    <lineage>
        <taxon>Eukaryota</taxon>
        <taxon>Metazoa</taxon>
        <taxon>Ecdysozoa</taxon>
        <taxon>Nematoda</taxon>
        <taxon>Chromadorea</taxon>
        <taxon>Rhabditida</taxon>
        <taxon>Tylenchina</taxon>
        <taxon>Tylenchomorpha</taxon>
        <taxon>Sphaerularioidea</taxon>
        <taxon>Anguinidae</taxon>
        <taxon>Anguininae</taxon>
        <taxon>Ditylenchus</taxon>
    </lineage>
</organism>
<feature type="region of interest" description="Disordered" evidence="4">
    <location>
        <begin position="758"/>
        <end position="787"/>
    </location>
</feature>
<dbReference type="WBParaSite" id="jg19776">
    <property type="protein sequence ID" value="jg19776"/>
    <property type="gene ID" value="jg19776"/>
</dbReference>
<feature type="domain" description="SAM" evidence="5">
    <location>
        <begin position="448"/>
        <end position="506"/>
    </location>
</feature>
<name>A0A915DIB1_9BILA</name>
<feature type="compositionally biased region" description="Low complexity" evidence="4">
    <location>
        <begin position="329"/>
        <end position="348"/>
    </location>
</feature>
<evidence type="ECO:0000256" key="1">
    <source>
        <dbReference type="ARBA" id="ARBA00022737"/>
    </source>
</evidence>
<evidence type="ECO:0000256" key="3">
    <source>
        <dbReference type="SAM" id="Coils"/>
    </source>
</evidence>
<dbReference type="PANTHER" id="PTHR24174:SF16">
    <property type="entry name" value="CASKIN-2"/>
    <property type="match status" value="1"/>
</dbReference>
<dbReference type="InterPro" id="IPR001660">
    <property type="entry name" value="SAM"/>
</dbReference>
<dbReference type="Pfam" id="PF00536">
    <property type="entry name" value="SAM_1"/>
    <property type="match status" value="1"/>
</dbReference>
<feature type="region of interest" description="Disordered" evidence="4">
    <location>
        <begin position="670"/>
        <end position="707"/>
    </location>
</feature>
<keyword evidence="6" id="KW-1185">Reference proteome</keyword>
<dbReference type="Pfam" id="PF07647">
    <property type="entry name" value="SAM_2"/>
    <property type="match status" value="1"/>
</dbReference>
<dbReference type="InterPro" id="IPR013761">
    <property type="entry name" value="SAM/pointed_sf"/>
</dbReference>
<evidence type="ECO:0000256" key="2">
    <source>
        <dbReference type="ARBA" id="ARBA00023043"/>
    </source>
</evidence>
<dbReference type="InterPro" id="IPR033635">
    <property type="entry name" value="ANKS1/Caskin"/>
</dbReference>
<dbReference type="SUPFAM" id="SSF47769">
    <property type="entry name" value="SAM/Pointed domain"/>
    <property type="match status" value="2"/>
</dbReference>
<dbReference type="PROSITE" id="PS50105">
    <property type="entry name" value="SAM_DOMAIN"/>
    <property type="match status" value="2"/>
</dbReference>
<protein>
    <submittedName>
        <fullName evidence="7">SAM domain-containing protein</fullName>
    </submittedName>
</protein>
<dbReference type="PANTHER" id="PTHR24174">
    <property type="entry name" value="ANKYRIN REPEAT AND STERILE ALPHA MOTIF DOMAIN-CONTAINING PROTEIN 1"/>
    <property type="match status" value="1"/>
</dbReference>
<evidence type="ECO:0000259" key="5">
    <source>
        <dbReference type="PROSITE" id="PS50105"/>
    </source>
</evidence>
<keyword evidence="3" id="KW-0175">Coiled coil</keyword>
<sequence>MHIENVKVIHLTNSYKCYSPVVSIASSILYRDYPKRVFATSICDYNFLHGSGSSSSQTLSFVAGQRIWIVEQDSIAPSQHQSTNPSCQSPSIAYWKGIVFEKKTGQSTTGYFPSHLVHNIEYCDRVESMAHVRRQNGYRGVQLSSATAPGQEVVSRSCKKVAMPKVPDMHQPRSSTSNSCHIYSGHRLSTASVGNELFNGSSREVCSPTFTSNYSTMGKVSPAGDTFGTRAFKPLLENTTTRPSGRRKHTGSEWAQQPRALEEQGIARPSIRHTPQANTLPTDMGVDRQDSFSVKGAMDLHSVINNLRIEDHQSTIHNSFPLMHTSHAGNRNSTGSNSSQTSSGFESGKTGSSTGGDLSNLVNSNSSSSCTSSNLVTAVNLMDSPSSRVSSSGSTTSAGGLGCSSAGSSNIISPEIANLTSKQPKISSKATSSCGRVNIREMMAKGIPESEIMAEWLQRLCLSQCLALFISQGYDLLSISRITPEDLTTLGISKPADRKRLMQDIQQWNIVDNWPAHVTDDSGIRDWLICIGLKQYIDLFETQGYTTMHELQKVTWEDLEDIGISKLGHMKRICLALKKLKLSRSGSLREQVSSLTDCGDYGTLQPHHFRQVPIPCSPSTSCSTTASSTLQPNCSSASDSGYGTTSQLPSNCYDNTGFMSPFMALDRRHFQQPSQNQQQKSSSLIDAKQRPVVTVRPNKQPLNSSLDQDLDDGSVIYKNSCFGLPKLNLYRTSQILSDFSELPKSIDGEPMSEVYQRYSSYSSHDCPPPPAPMPSTAASKKSARPEKYHVNSALNYGSPALTYTPSSQQQQQKLVSPRNISLPKMEPAEQGIGGGTFIELNFTGSNPTNWISTRKKVRKREPQTSQTIADLQLVSHNAAYLQEIKQLQTYNQELEHQLNSQMDMITELKKIFIVLKGGSISNTTQCQSSVDSIG</sequence>
<dbReference type="Proteomes" id="UP000887574">
    <property type="component" value="Unplaced"/>
</dbReference>
<feature type="region of interest" description="Disordered" evidence="4">
    <location>
        <begin position="239"/>
        <end position="285"/>
    </location>
</feature>
<keyword evidence="1" id="KW-0677">Repeat</keyword>
<feature type="domain" description="SAM" evidence="5">
    <location>
        <begin position="519"/>
        <end position="583"/>
    </location>
</feature>
<evidence type="ECO:0000313" key="6">
    <source>
        <dbReference type="Proteomes" id="UP000887574"/>
    </source>
</evidence>
<feature type="compositionally biased region" description="Low complexity" evidence="4">
    <location>
        <begin position="671"/>
        <end position="683"/>
    </location>
</feature>
<keyword evidence="2" id="KW-0040">ANK repeat</keyword>
<dbReference type="Gene3D" id="1.10.150.50">
    <property type="entry name" value="Transcription Factor, Ets-1"/>
    <property type="match status" value="2"/>
</dbReference>
<feature type="coiled-coil region" evidence="3">
    <location>
        <begin position="877"/>
        <end position="911"/>
    </location>
</feature>
<proteinExistence type="predicted"/>
<dbReference type="AlphaFoldDB" id="A0A915DIB1"/>
<evidence type="ECO:0000256" key="4">
    <source>
        <dbReference type="SAM" id="MobiDB-lite"/>
    </source>
</evidence>